<reference evidence="2" key="1">
    <citation type="submission" date="2018-05" db="EMBL/GenBank/DDBJ databases">
        <authorList>
            <person name="Lanie J.A."/>
            <person name="Ng W.-L."/>
            <person name="Kazmierczak K.M."/>
            <person name="Andrzejewski T.M."/>
            <person name="Davidsen T.M."/>
            <person name="Wayne K.J."/>
            <person name="Tettelin H."/>
            <person name="Glass J.I."/>
            <person name="Rusch D."/>
            <person name="Podicherti R."/>
            <person name="Tsui H.-C.T."/>
            <person name="Winkler M.E."/>
        </authorList>
    </citation>
    <scope>NUCLEOTIDE SEQUENCE</scope>
</reference>
<evidence type="ECO:0008006" key="3">
    <source>
        <dbReference type="Google" id="ProtNLM"/>
    </source>
</evidence>
<keyword evidence="1" id="KW-1133">Transmembrane helix</keyword>
<name>A0A382YSG8_9ZZZZ</name>
<keyword evidence="1" id="KW-0472">Membrane</keyword>
<protein>
    <recommendedName>
        <fullName evidence="3">Glycosyltransferase RgtA/B/C/D-like domain-containing protein</fullName>
    </recommendedName>
</protein>
<evidence type="ECO:0000256" key="1">
    <source>
        <dbReference type="SAM" id="Phobius"/>
    </source>
</evidence>
<feature type="non-terminal residue" evidence="2">
    <location>
        <position position="110"/>
    </location>
</feature>
<gene>
    <name evidence="2" type="ORF">METZ01_LOCUS439080</name>
</gene>
<accession>A0A382YSG8</accession>
<sequence length="110" mass="12214">MIRDSRPLLPIAPIIAAMADPEGREALPTAWAWVGLISIVGIAVVARILRFEQVFLDDGTVVFAVGDAYYHAHRALYSFLAFPDFMRFDPCINWPDGAPVPHPPLHDLFS</sequence>
<dbReference type="EMBL" id="UINC01178200">
    <property type="protein sequence ID" value="SVD86226.1"/>
    <property type="molecule type" value="Genomic_DNA"/>
</dbReference>
<organism evidence="2">
    <name type="scientific">marine metagenome</name>
    <dbReference type="NCBI Taxonomy" id="408172"/>
    <lineage>
        <taxon>unclassified sequences</taxon>
        <taxon>metagenomes</taxon>
        <taxon>ecological metagenomes</taxon>
    </lineage>
</organism>
<keyword evidence="1" id="KW-0812">Transmembrane</keyword>
<feature type="transmembrane region" description="Helical" evidence="1">
    <location>
        <begin position="29"/>
        <end position="49"/>
    </location>
</feature>
<evidence type="ECO:0000313" key="2">
    <source>
        <dbReference type="EMBL" id="SVD86226.1"/>
    </source>
</evidence>
<proteinExistence type="predicted"/>
<dbReference type="AlphaFoldDB" id="A0A382YSG8"/>